<dbReference type="AlphaFoldDB" id="A0A6N2YNM7"/>
<sequence>MRHNRKIKEPIVAITKGMTEGQSLEKALDMLPIDEIIKKGDKVIISPNGVKDKKPKDGVVSGPKTLKKLIEYVKKREPSEIYIAFGSGGTDSQKVLKTARFDKIIEEEKVEFVDMNYGPFFELELDGPILKSTPVNKVVEDADVIISFTQLKYHEEATVTASIKNICLGYPPASVHGFPKKNTGIHDDLHGFIRSFAKKMPIDLAIISMDKAMIGTGPIFGKAVDTPGLIIAGTDPVAADCIGARLLGFLPQAVNYLYMLYKDGLGEAEPQNMTIKGLDIVEAEKLFSKCAYGDKKSILDQQYVKDLHDENSK</sequence>
<reference evidence="2" key="1">
    <citation type="submission" date="2019-11" db="EMBL/GenBank/DDBJ databases">
        <authorList>
            <person name="Feng L."/>
        </authorList>
    </citation>
    <scope>NUCLEOTIDE SEQUENCE</scope>
    <source>
        <strain evidence="2">IbartlettiiLFYP30</strain>
    </source>
</reference>
<feature type="domain" description="DUF362" evidence="1">
    <location>
        <begin position="43"/>
        <end position="245"/>
    </location>
</feature>
<organism evidence="2">
    <name type="scientific">Intestinibacter bartlettii</name>
    <dbReference type="NCBI Taxonomy" id="261299"/>
    <lineage>
        <taxon>Bacteria</taxon>
        <taxon>Bacillati</taxon>
        <taxon>Bacillota</taxon>
        <taxon>Clostridia</taxon>
        <taxon>Peptostreptococcales</taxon>
        <taxon>Peptostreptococcaceae</taxon>
        <taxon>Intestinibacter</taxon>
    </lineage>
</organism>
<dbReference type="RefSeq" id="WP_156530561.1">
    <property type="nucleotide sequence ID" value="NZ_CACRUE010000006.1"/>
</dbReference>
<protein>
    <recommendedName>
        <fullName evidence="1">DUF362 domain-containing protein</fullName>
    </recommendedName>
</protein>
<evidence type="ECO:0000259" key="1">
    <source>
        <dbReference type="Pfam" id="PF04015"/>
    </source>
</evidence>
<evidence type="ECO:0000313" key="2">
    <source>
        <dbReference type="EMBL" id="VYT68524.1"/>
    </source>
</evidence>
<dbReference type="Gene3D" id="3.40.50.11440">
    <property type="match status" value="1"/>
</dbReference>
<dbReference type="InterPro" id="IPR007160">
    <property type="entry name" value="DUF362"/>
</dbReference>
<name>A0A6N2YNM7_9FIRM</name>
<dbReference type="EMBL" id="CACRUE010000006">
    <property type="protein sequence ID" value="VYT68524.1"/>
    <property type="molecule type" value="Genomic_DNA"/>
</dbReference>
<dbReference type="Pfam" id="PF04015">
    <property type="entry name" value="DUF362"/>
    <property type="match status" value="1"/>
</dbReference>
<proteinExistence type="predicted"/>
<accession>A0A6N2YNM7</accession>
<gene>
    <name evidence="2" type="ORF">IBLFYP30_00909</name>
</gene>